<feature type="domain" description="Peptidase M28" evidence="4">
    <location>
        <begin position="105"/>
        <end position="326"/>
    </location>
</feature>
<feature type="signal peptide" evidence="3">
    <location>
        <begin position="1"/>
        <end position="21"/>
    </location>
</feature>
<dbReference type="EMBL" id="DXEL01000014">
    <property type="protein sequence ID" value="HIX73715.1"/>
    <property type="molecule type" value="Genomic_DNA"/>
</dbReference>
<dbReference type="Proteomes" id="UP000886740">
    <property type="component" value="Unassembled WGS sequence"/>
</dbReference>
<proteinExistence type="predicted"/>
<dbReference type="CDD" id="cd08656">
    <property type="entry name" value="M28_like"/>
    <property type="match status" value="1"/>
</dbReference>
<protein>
    <submittedName>
        <fullName evidence="5">M28 family peptidase</fullName>
    </submittedName>
</protein>
<dbReference type="AlphaFoldDB" id="A0A9D1X969"/>
<evidence type="ECO:0000256" key="3">
    <source>
        <dbReference type="SAM" id="SignalP"/>
    </source>
</evidence>
<dbReference type="InterPro" id="IPR007484">
    <property type="entry name" value="Peptidase_M28"/>
</dbReference>
<accession>A0A9D1X969</accession>
<evidence type="ECO:0000256" key="2">
    <source>
        <dbReference type="ARBA" id="ARBA00023315"/>
    </source>
</evidence>
<evidence type="ECO:0000313" key="6">
    <source>
        <dbReference type="Proteomes" id="UP000886740"/>
    </source>
</evidence>
<dbReference type="Gene3D" id="3.40.630.10">
    <property type="entry name" value="Zn peptidases"/>
    <property type="match status" value="1"/>
</dbReference>
<dbReference type="InterPro" id="IPR040234">
    <property type="entry name" value="QC/QCL"/>
</dbReference>
<keyword evidence="1" id="KW-0808">Transferase</keyword>
<organism evidence="5 6">
    <name type="scientific">Candidatus Parabacteroides intestinipullorum</name>
    <dbReference type="NCBI Taxonomy" id="2838723"/>
    <lineage>
        <taxon>Bacteria</taxon>
        <taxon>Pseudomonadati</taxon>
        <taxon>Bacteroidota</taxon>
        <taxon>Bacteroidia</taxon>
        <taxon>Bacteroidales</taxon>
        <taxon>Tannerellaceae</taxon>
        <taxon>Parabacteroides</taxon>
    </lineage>
</organism>
<evidence type="ECO:0000313" key="5">
    <source>
        <dbReference type="EMBL" id="HIX73715.1"/>
    </source>
</evidence>
<keyword evidence="3" id="KW-0732">Signal</keyword>
<sequence>MLKFPIVFMSLMLFACGQQNAKNNNATTVTASKPAAATNVPEFNADSAYTYVEKQVAFGPRVPNSEAHKACANYLADELKRFGAKTFVQEANLTAYDGTRLSCYNIIGSYNPDMDNRVLLFAHWDSRPYSDHDPDPANHRKPLDGADDGASGVGALLEIARQLQTKDPGIGVDIIFFDAEDYGTPEFVDDYKPDTWCLGTQFWTRNTHVPNYRAKYGILLDMVGGRGATFFKEYQSVRAAAPIVEMVWSAARNLGYGKYFINADGGAVTDDHQYVISGLGIPCIDIINYDPDSEKGFPDYWHTQRDNMSNIDRETLKAVGQTVLHVIYNEK</sequence>
<gene>
    <name evidence="5" type="ORF">H9977_01485</name>
</gene>
<dbReference type="Pfam" id="PF04389">
    <property type="entry name" value="Peptidase_M28"/>
    <property type="match status" value="1"/>
</dbReference>
<dbReference type="PROSITE" id="PS51257">
    <property type="entry name" value="PROKAR_LIPOPROTEIN"/>
    <property type="match status" value="1"/>
</dbReference>
<feature type="chain" id="PRO_5038811248" evidence="3">
    <location>
        <begin position="22"/>
        <end position="331"/>
    </location>
</feature>
<reference evidence="5" key="2">
    <citation type="submission" date="2021-04" db="EMBL/GenBank/DDBJ databases">
        <authorList>
            <person name="Gilroy R."/>
        </authorList>
    </citation>
    <scope>NUCLEOTIDE SEQUENCE</scope>
    <source>
        <strain evidence="5">ChiGjej6B6-14162</strain>
    </source>
</reference>
<comment type="caution">
    <text evidence="5">The sequence shown here is derived from an EMBL/GenBank/DDBJ whole genome shotgun (WGS) entry which is preliminary data.</text>
</comment>
<dbReference type="GO" id="GO:0008270">
    <property type="term" value="F:zinc ion binding"/>
    <property type="evidence" value="ECO:0007669"/>
    <property type="project" value="TreeGrafter"/>
</dbReference>
<evidence type="ECO:0000256" key="1">
    <source>
        <dbReference type="ARBA" id="ARBA00022679"/>
    </source>
</evidence>
<reference evidence="5" key="1">
    <citation type="journal article" date="2021" name="PeerJ">
        <title>Extensive microbial diversity within the chicken gut microbiome revealed by metagenomics and culture.</title>
        <authorList>
            <person name="Gilroy R."/>
            <person name="Ravi A."/>
            <person name="Getino M."/>
            <person name="Pursley I."/>
            <person name="Horton D.L."/>
            <person name="Alikhan N.F."/>
            <person name="Baker D."/>
            <person name="Gharbi K."/>
            <person name="Hall N."/>
            <person name="Watson M."/>
            <person name="Adriaenssens E.M."/>
            <person name="Foster-Nyarko E."/>
            <person name="Jarju S."/>
            <person name="Secka A."/>
            <person name="Antonio M."/>
            <person name="Oren A."/>
            <person name="Chaudhuri R.R."/>
            <person name="La Ragione R."/>
            <person name="Hildebrand F."/>
            <person name="Pallen M.J."/>
        </authorList>
    </citation>
    <scope>NUCLEOTIDE SEQUENCE</scope>
    <source>
        <strain evidence="5">ChiGjej6B6-14162</strain>
    </source>
</reference>
<dbReference type="PANTHER" id="PTHR12283:SF6">
    <property type="entry name" value="GLUTAMINYL-PEPTIDE CYCLOTRANSFERASE-RELATED"/>
    <property type="match status" value="1"/>
</dbReference>
<dbReference type="SUPFAM" id="SSF53187">
    <property type="entry name" value="Zn-dependent exopeptidases"/>
    <property type="match status" value="1"/>
</dbReference>
<keyword evidence="2" id="KW-0012">Acyltransferase</keyword>
<evidence type="ECO:0000259" key="4">
    <source>
        <dbReference type="Pfam" id="PF04389"/>
    </source>
</evidence>
<name>A0A9D1X969_9BACT</name>
<dbReference type="GO" id="GO:0016603">
    <property type="term" value="F:glutaminyl-peptide cyclotransferase activity"/>
    <property type="evidence" value="ECO:0007669"/>
    <property type="project" value="TreeGrafter"/>
</dbReference>
<dbReference type="PANTHER" id="PTHR12283">
    <property type="entry name" value="GLUTAMINYL-PEPTIDE CYCLOTRANSFERASE"/>
    <property type="match status" value="1"/>
</dbReference>